<dbReference type="PRINTS" id="PR00344">
    <property type="entry name" value="BCTRLSENSOR"/>
</dbReference>
<dbReference type="InterPro" id="IPR005467">
    <property type="entry name" value="His_kinase_dom"/>
</dbReference>
<evidence type="ECO:0000256" key="16">
    <source>
        <dbReference type="SAM" id="Phobius"/>
    </source>
</evidence>
<evidence type="ECO:0000313" key="20">
    <source>
        <dbReference type="EMBL" id="MFC4749879.1"/>
    </source>
</evidence>
<protein>
    <recommendedName>
        <fullName evidence="3">histidine kinase</fullName>
        <ecNumber evidence="3">2.7.13.3</ecNumber>
    </recommendedName>
</protein>
<evidence type="ECO:0000313" key="21">
    <source>
        <dbReference type="Proteomes" id="UP001595935"/>
    </source>
</evidence>
<feature type="modified residue" description="Phosphohistidine" evidence="13">
    <location>
        <position position="757"/>
    </location>
</feature>
<dbReference type="Pfam" id="PF00072">
    <property type="entry name" value="Response_reg"/>
    <property type="match status" value="1"/>
</dbReference>
<dbReference type="InterPro" id="IPR003594">
    <property type="entry name" value="HATPase_dom"/>
</dbReference>
<keyword evidence="6 14" id="KW-0597">Phosphoprotein</keyword>
<dbReference type="SMART" id="SM00388">
    <property type="entry name" value="HisKA"/>
    <property type="match status" value="1"/>
</dbReference>
<feature type="modified residue" description="4-aspartylphosphate" evidence="14">
    <location>
        <position position="618"/>
    </location>
</feature>
<feature type="coiled-coil region" evidence="15">
    <location>
        <begin position="117"/>
        <end position="160"/>
    </location>
</feature>
<evidence type="ECO:0000259" key="18">
    <source>
        <dbReference type="PROSITE" id="PS50110"/>
    </source>
</evidence>
<dbReference type="Gene3D" id="3.40.50.2300">
    <property type="match status" value="1"/>
</dbReference>
<feature type="transmembrane region" description="Helical" evidence="16">
    <location>
        <begin position="12"/>
        <end position="31"/>
    </location>
</feature>
<evidence type="ECO:0000256" key="10">
    <source>
        <dbReference type="ARBA" id="ARBA00022840"/>
    </source>
</evidence>
<evidence type="ECO:0000256" key="3">
    <source>
        <dbReference type="ARBA" id="ARBA00012438"/>
    </source>
</evidence>
<dbReference type="InterPro" id="IPR008207">
    <property type="entry name" value="Sig_transdc_His_kin_Hpt_dom"/>
</dbReference>
<evidence type="ECO:0000256" key="8">
    <source>
        <dbReference type="ARBA" id="ARBA00022692"/>
    </source>
</evidence>
<comment type="subcellular location">
    <subcellularLocation>
        <location evidence="2">Cell inner membrane</location>
        <topology evidence="2">Multi-pass membrane protein</topology>
    </subcellularLocation>
</comment>
<accession>A0ABV9PIQ2</accession>
<dbReference type="InterPro" id="IPR011006">
    <property type="entry name" value="CheY-like_superfamily"/>
</dbReference>
<keyword evidence="4" id="KW-1003">Cell membrane</keyword>
<proteinExistence type="predicted"/>
<dbReference type="GO" id="GO:0005524">
    <property type="term" value="F:ATP binding"/>
    <property type="evidence" value="ECO:0007669"/>
    <property type="project" value="UniProtKB-KW"/>
</dbReference>
<evidence type="ECO:0000256" key="13">
    <source>
        <dbReference type="PROSITE-ProRule" id="PRU00110"/>
    </source>
</evidence>
<dbReference type="Proteomes" id="UP001595935">
    <property type="component" value="Unassembled WGS sequence"/>
</dbReference>
<name>A0ABV9PIQ2_9FLAO</name>
<dbReference type="PROSITE" id="PS50110">
    <property type="entry name" value="RESPONSE_REGULATORY"/>
    <property type="match status" value="1"/>
</dbReference>
<keyword evidence="10 20" id="KW-0067">ATP-binding</keyword>
<keyword evidence="7" id="KW-0808">Transferase</keyword>
<dbReference type="InterPro" id="IPR036890">
    <property type="entry name" value="HATPase_C_sf"/>
</dbReference>
<dbReference type="InterPro" id="IPR036097">
    <property type="entry name" value="HisK_dim/P_sf"/>
</dbReference>
<dbReference type="InterPro" id="IPR003661">
    <property type="entry name" value="HisK_dim/P_dom"/>
</dbReference>
<evidence type="ECO:0000256" key="2">
    <source>
        <dbReference type="ARBA" id="ARBA00004429"/>
    </source>
</evidence>
<dbReference type="PANTHER" id="PTHR43047">
    <property type="entry name" value="TWO-COMPONENT HISTIDINE PROTEIN KINASE"/>
    <property type="match status" value="1"/>
</dbReference>
<keyword evidence="10 20" id="KW-0547">Nucleotide-binding</keyword>
<dbReference type="SUPFAM" id="SSF47226">
    <property type="entry name" value="Histidine-containing phosphotransfer domain, HPT domain"/>
    <property type="match status" value="1"/>
</dbReference>
<dbReference type="EC" id="2.7.13.3" evidence="3"/>
<feature type="coiled-coil region" evidence="15">
    <location>
        <begin position="778"/>
        <end position="805"/>
    </location>
</feature>
<gene>
    <name evidence="20" type="ORF">ACFO5S_20670</name>
</gene>
<evidence type="ECO:0000256" key="14">
    <source>
        <dbReference type="PROSITE-ProRule" id="PRU00169"/>
    </source>
</evidence>
<keyword evidence="12 16" id="KW-0472">Membrane</keyword>
<dbReference type="SUPFAM" id="SSF55874">
    <property type="entry name" value="ATPase domain of HSP90 chaperone/DNA topoisomerase II/histidine kinase"/>
    <property type="match status" value="1"/>
</dbReference>
<evidence type="ECO:0000259" key="19">
    <source>
        <dbReference type="PROSITE" id="PS50894"/>
    </source>
</evidence>
<comment type="catalytic activity">
    <reaction evidence="1">
        <text>ATP + protein L-histidine = ADP + protein N-phospho-L-histidine.</text>
        <dbReference type="EC" id="2.7.13.3"/>
    </reaction>
</comment>
<comment type="caution">
    <text evidence="20">The sequence shown here is derived from an EMBL/GenBank/DDBJ whole genome shotgun (WGS) entry which is preliminary data.</text>
</comment>
<evidence type="ECO:0000256" key="15">
    <source>
        <dbReference type="SAM" id="Coils"/>
    </source>
</evidence>
<evidence type="ECO:0000256" key="12">
    <source>
        <dbReference type="ARBA" id="ARBA00023136"/>
    </source>
</evidence>
<dbReference type="RefSeq" id="WP_213259987.1">
    <property type="nucleotide sequence ID" value="NZ_JAGYWA010000010.1"/>
</dbReference>
<dbReference type="InterPro" id="IPR004358">
    <property type="entry name" value="Sig_transdc_His_kin-like_C"/>
</dbReference>
<reference evidence="21" key="1">
    <citation type="journal article" date="2019" name="Int. J. Syst. Evol. Microbiol.">
        <title>The Global Catalogue of Microorganisms (GCM) 10K type strain sequencing project: providing services to taxonomists for standard genome sequencing and annotation.</title>
        <authorList>
            <consortium name="The Broad Institute Genomics Platform"/>
            <consortium name="The Broad Institute Genome Sequencing Center for Infectious Disease"/>
            <person name="Wu L."/>
            <person name="Ma J."/>
        </authorList>
    </citation>
    <scope>NUCLEOTIDE SEQUENCE [LARGE SCALE GENOMIC DNA]</scope>
    <source>
        <strain evidence="21">WYCCWR 13023</strain>
    </source>
</reference>
<dbReference type="Gene3D" id="1.10.287.130">
    <property type="match status" value="1"/>
</dbReference>
<dbReference type="PROSITE" id="PS50894">
    <property type="entry name" value="HPT"/>
    <property type="match status" value="1"/>
</dbReference>
<organism evidence="20 21">
    <name type="scientific">Flavobacterium branchiicola</name>
    <dbReference type="NCBI Taxonomy" id="1114875"/>
    <lineage>
        <taxon>Bacteria</taxon>
        <taxon>Pseudomonadati</taxon>
        <taxon>Bacteroidota</taxon>
        <taxon>Flavobacteriia</taxon>
        <taxon>Flavobacteriales</taxon>
        <taxon>Flavobacteriaceae</taxon>
        <taxon>Flavobacterium</taxon>
    </lineage>
</organism>
<dbReference type="PROSITE" id="PS50109">
    <property type="entry name" value="HIS_KIN"/>
    <property type="match status" value="1"/>
</dbReference>
<evidence type="ECO:0000256" key="5">
    <source>
        <dbReference type="ARBA" id="ARBA00022519"/>
    </source>
</evidence>
<keyword evidence="21" id="KW-1185">Reference proteome</keyword>
<keyword evidence="8 16" id="KW-0812">Transmembrane</keyword>
<evidence type="ECO:0000256" key="7">
    <source>
        <dbReference type="ARBA" id="ARBA00022679"/>
    </source>
</evidence>
<dbReference type="Gene3D" id="3.30.565.10">
    <property type="entry name" value="Histidine kinase-like ATPase, C-terminal domain"/>
    <property type="match status" value="1"/>
</dbReference>
<feature type="domain" description="Response regulatory" evidence="18">
    <location>
        <begin position="569"/>
        <end position="684"/>
    </location>
</feature>
<dbReference type="Pfam" id="PF02518">
    <property type="entry name" value="HATPase_c"/>
    <property type="match status" value="1"/>
</dbReference>
<dbReference type="Pfam" id="PF00512">
    <property type="entry name" value="HisKA"/>
    <property type="match status" value="1"/>
</dbReference>
<feature type="domain" description="HPt" evidence="19">
    <location>
        <begin position="718"/>
        <end position="809"/>
    </location>
</feature>
<dbReference type="SMART" id="SM00387">
    <property type="entry name" value="HATPase_c"/>
    <property type="match status" value="1"/>
</dbReference>
<dbReference type="InterPro" id="IPR001789">
    <property type="entry name" value="Sig_transdc_resp-reg_receiver"/>
</dbReference>
<dbReference type="CDD" id="cd16922">
    <property type="entry name" value="HATPase_EvgS-ArcB-TorS-like"/>
    <property type="match status" value="1"/>
</dbReference>
<keyword evidence="5" id="KW-0997">Cell inner membrane</keyword>
<dbReference type="SMART" id="SM00448">
    <property type="entry name" value="REC"/>
    <property type="match status" value="1"/>
</dbReference>
<evidence type="ECO:0000256" key="11">
    <source>
        <dbReference type="ARBA" id="ARBA00022989"/>
    </source>
</evidence>
<dbReference type="Gene3D" id="1.20.120.160">
    <property type="entry name" value="HPT domain"/>
    <property type="match status" value="1"/>
</dbReference>
<sequence>MESKKSYTAIKVLFSYVALLALVVTVGWFLYSENVVYNKLEDKIALEKTKILRVSKLFSNVYKTESLARKTIQTNSDKDFKSYVTETDSLRARIDTLKQIVTTDYQKVLLDSVTYLLSEKTKNIQQLKTIKNKADDEVSVNTAIDEITKMEFKLRKLELQDFTKNPNQLGSYQKNVLQKYVDYLNQNIPDDSTNTLSKQASDSILANSKKLLSSVKMRAEKKKESLNFEENKLLKNEIAISEQLRKVLRIIEREIIINSIKNNSLKEKSLKKVNEIVTASAIIGLVLTIFFSILIVSDYSKSQLYKKQLEIANFKTRNLLKSREQLISTVSHDLKTPLSTIVGYSELLDNSDVNTKQSYFIKNIKNSSEYITQLVQDLLDFSKIEAGKITIEKVPFLIPVIIDEVAKSIQTVYKQKNIDLIINVNEKLNAKVVGDPFRLKQILSNIIGNAYKFTEEGFIKISAYPSENNQFFVITIEDTGIGIEKGNQKFVFEEFAQANEGIEKKYGGTGLGLSICQKIISILGGTLQLESTFGKGSTFEVQLPLLFDTSSNLLYETKKPILQNTKAQTFIVIDDDINLLNLTSGVLRQEKHQVLSFNSASKALEAIQKTNFDFVITDIQMPEMDGFMFLQNLKNSAVYNNQPVIALTGRTDLEASVYSDAGFTTVVKKPYSPKILLDTIRIILENETLPKAEIHETEENISSQLYSLNTLKEFLGNDPAALKDVLKSFVESSNENLVALNNAISEKNVPEIKAIAHRIAPMFKQIEAHKIGEILKVLESNNFEISQAKALYKDLKEQIDSLFESLEKEIV</sequence>
<keyword evidence="15" id="KW-0175">Coiled coil</keyword>
<dbReference type="SUPFAM" id="SSF47384">
    <property type="entry name" value="Homodimeric domain of signal transducing histidine kinase"/>
    <property type="match status" value="1"/>
</dbReference>
<dbReference type="SUPFAM" id="SSF52172">
    <property type="entry name" value="CheY-like"/>
    <property type="match status" value="1"/>
</dbReference>
<evidence type="ECO:0000259" key="17">
    <source>
        <dbReference type="PROSITE" id="PS50109"/>
    </source>
</evidence>
<dbReference type="InterPro" id="IPR036641">
    <property type="entry name" value="HPT_dom_sf"/>
</dbReference>
<keyword evidence="11 16" id="KW-1133">Transmembrane helix</keyword>
<keyword evidence="9" id="KW-0418">Kinase</keyword>
<evidence type="ECO:0000256" key="6">
    <source>
        <dbReference type="ARBA" id="ARBA00022553"/>
    </source>
</evidence>
<feature type="domain" description="Histidine kinase" evidence="17">
    <location>
        <begin position="329"/>
        <end position="547"/>
    </location>
</feature>
<dbReference type="EMBL" id="JBHSGV010000010">
    <property type="protein sequence ID" value="MFC4749879.1"/>
    <property type="molecule type" value="Genomic_DNA"/>
</dbReference>
<evidence type="ECO:0000256" key="1">
    <source>
        <dbReference type="ARBA" id="ARBA00000085"/>
    </source>
</evidence>
<dbReference type="CDD" id="cd00082">
    <property type="entry name" value="HisKA"/>
    <property type="match status" value="1"/>
</dbReference>
<evidence type="ECO:0000256" key="4">
    <source>
        <dbReference type="ARBA" id="ARBA00022475"/>
    </source>
</evidence>
<evidence type="ECO:0000256" key="9">
    <source>
        <dbReference type="ARBA" id="ARBA00022777"/>
    </source>
</evidence>